<dbReference type="GO" id="GO:0008270">
    <property type="term" value="F:zinc ion binding"/>
    <property type="evidence" value="ECO:0007669"/>
    <property type="project" value="InterPro"/>
</dbReference>
<dbReference type="GO" id="GO:0009451">
    <property type="term" value="P:RNA modification"/>
    <property type="evidence" value="ECO:0007669"/>
    <property type="project" value="InterPro"/>
</dbReference>
<accession>A0AAV3R2U0</accession>
<protein>
    <recommendedName>
        <fullName evidence="2">DYW domain-containing protein</fullName>
    </recommendedName>
</protein>
<dbReference type="AlphaFoldDB" id="A0AAV3R2U0"/>
<evidence type="ECO:0000256" key="1">
    <source>
        <dbReference type="ARBA" id="ARBA00006643"/>
    </source>
</evidence>
<dbReference type="Pfam" id="PF20431">
    <property type="entry name" value="E_motif"/>
    <property type="match status" value="1"/>
</dbReference>
<proteinExistence type="inferred from homology"/>
<feature type="domain" description="DYW" evidence="2">
    <location>
        <begin position="84"/>
        <end position="144"/>
    </location>
</feature>
<organism evidence="3 4">
    <name type="scientific">Lithospermum erythrorhizon</name>
    <name type="common">Purple gromwell</name>
    <name type="synonym">Lithospermum officinale var. erythrorhizon</name>
    <dbReference type="NCBI Taxonomy" id="34254"/>
    <lineage>
        <taxon>Eukaryota</taxon>
        <taxon>Viridiplantae</taxon>
        <taxon>Streptophyta</taxon>
        <taxon>Embryophyta</taxon>
        <taxon>Tracheophyta</taxon>
        <taxon>Spermatophyta</taxon>
        <taxon>Magnoliopsida</taxon>
        <taxon>eudicotyledons</taxon>
        <taxon>Gunneridae</taxon>
        <taxon>Pentapetalae</taxon>
        <taxon>asterids</taxon>
        <taxon>lamiids</taxon>
        <taxon>Boraginales</taxon>
        <taxon>Boraginaceae</taxon>
        <taxon>Boraginoideae</taxon>
        <taxon>Lithospermeae</taxon>
        <taxon>Lithospermum</taxon>
    </lineage>
</organism>
<evidence type="ECO:0000313" key="3">
    <source>
        <dbReference type="EMBL" id="GAA0170752.1"/>
    </source>
</evidence>
<evidence type="ECO:0000313" key="4">
    <source>
        <dbReference type="Proteomes" id="UP001454036"/>
    </source>
</evidence>
<dbReference type="InterPro" id="IPR046960">
    <property type="entry name" value="PPR_At4g14850-like_plant"/>
</dbReference>
<evidence type="ECO:0000259" key="2">
    <source>
        <dbReference type="Pfam" id="PF14432"/>
    </source>
</evidence>
<reference evidence="3 4" key="1">
    <citation type="submission" date="2024-01" db="EMBL/GenBank/DDBJ databases">
        <title>The complete chloroplast genome sequence of Lithospermum erythrorhizon: insights into the phylogenetic relationship among Boraginaceae species and the maternal lineages of purple gromwells.</title>
        <authorList>
            <person name="Okada T."/>
            <person name="Watanabe K."/>
        </authorList>
    </citation>
    <scope>NUCLEOTIDE SEQUENCE [LARGE SCALE GENOMIC DNA]</scope>
</reference>
<name>A0AAV3R2U0_LITER</name>
<dbReference type="InterPro" id="IPR011990">
    <property type="entry name" value="TPR-like_helical_dom_sf"/>
</dbReference>
<dbReference type="Gene3D" id="1.25.40.10">
    <property type="entry name" value="Tetratricopeptide repeat domain"/>
    <property type="match status" value="1"/>
</dbReference>
<dbReference type="PANTHER" id="PTHR47926">
    <property type="entry name" value="PENTATRICOPEPTIDE REPEAT-CONTAINING PROTEIN"/>
    <property type="match status" value="1"/>
</dbReference>
<comment type="similarity">
    <text evidence="1">Belongs to the PPR family. PCMP-H subfamily.</text>
</comment>
<comment type="caution">
    <text evidence="3">The sequence shown here is derived from an EMBL/GenBank/DDBJ whole genome shotgun (WGS) entry which is preliminary data.</text>
</comment>
<dbReference type="Pfam" id="PF14432">
    <property type="entry name" value="DYW_deaminase"/>
    <property type="match status" value="1"/>
</dbReference>
<keyword evidence="4" id="KW-1185">Reference proteome</keyword>
<dbReference type="Proteomes" id="UP001454036">
    <property type="component" value="Unassembled WGS sequence"/>
</dbReference>
<dbReference type="PANTHER" id="PTHR47926:SF383">
    <property type="entry name" value="DYW DOMAIN-CONTAINING PROTEIN"/>
    <property type="match status" value="1"/>
</dbReference>
<sequence length="144" mass="16125">MSLLSSCINHGQLDLGRKLAKKMIELEPARVETYVLLSNILAASGEWDEVRSIRGKMKTLDLGKDVGCSWIEGTQQETGCFNLFGLLNSPNNVPIKVCKNLCICGDCHNAIKLVSKVVQRDIIVRDNKRFHHFKNGLCSCGDYW</sequence>
<dbReference type="GO" id="GO:0003723">
    <property type="term" value="F:RNA binding"/>
    <property type="evidence" value="ECO:0007669"/>
    <property type="project" value="InterPro"/>
</dbReference>
<gene>
    <name evidence="3" type="ORF">LIER_24946</name>
</gene>
<dbReference type="EMBL" id="BAABME010007379">
    <property type="protein sequence ID" value="GAA0170752.1"/>
    <property type="molecule type" value="Genomic_DNA"/>
</dbReference>
<dbReference type="InterPro" id="IPR032867">
    <property type="entry name" value="DYW_dom"/>
</dbReference>
<dbReference type="InterPro" id="IPR046848">
    <property type="entry name" value="E_motif"/>
</dbReference>